<dbReference type="InterPro" id="IPR012318">
    <property type="entry name" value="HTH_CRP"/>
</dbReference>
<dbReference type="GO" id="GO:0005829">
    <property type="term" value="C:cytosol"/>
    <property type="evidence" value="ECO:0007669"/>
    <property type="project" value="TreeGrafter"/>
</dbReference>
<organism evidence="6">
    <name type="scientific">bioreactor metagenome</name>
    <dbReference type="NCBI Taxonomy" id="1076179"/>
    <lineage>
        <taxon>unclassified sequences</taxon>
        <taxon>metagenomes</taxon>
        <taxon>ecological metagenomes</taxon>
    </lineage>
</organism>
<dbReference type="Pfam" id="PF13545">
    <property type="entry name" value="HTH_Crp_2"/>
    <property type="match status" value="1"/>
</dbReference>
<dbReference type="InterPro" id="IPR050397">
    <property type="entry name" value="Env_Response_Regulators"/>
</dbReference>
<dbReference type="InterPro" id="IPR014710">
    <property type="entry name" value="RmlC-like_jellyroll"/>
</dbReference>
<dbReference type="PANTHER" id="PTHR24567:SF58">
    <property type="entry name" value="CYCLIC AMP-BINDING REGULATORY PROTEIN"/>
    <property type="match status" value="1"/>
</dbReference>
<keyword evidence="3" id="KW-0804">Transcription</keyword>
<dbReference type="SUPFAM" id="SSF46785">
    <property type="entry name" value="Winged helix' DNA-binding domain"/>
    <property type="match status" value="1"/>
</dbReference>
<dbReference type="InterPro" id="IPR018490">
    <property type="entry name" value="cNMP-bd_dom_sf"/>
</dbReference>
<dbReference type="EMBL" id="VSSQ01000232">
    <property type="protein sequence ID" value="MPL87057.1"/>
    <property type="molecule type" value="Genomic_DNA"/>
</dbReference>
<keyword evidence="2" id="KW-0238">DNA-binding</keyword>
<dbReference type="Pfam" id="PF00027">
    <property type="entry name" value="cNMP_binding"/>
    <property type="match status" value="1"/>
</dbReference>
<gene>
    <name evidence="6" type="ORF">SDC9_33049</name>
</gene>
<dbReference type="InterPro" id="IPR000595">
    <property type="entry name" value="cNMP-bd_dom"/>
</dbReference>
<evidence type="ECO:0000256" key="1">
    <source>
        <dbReference type="ARBA" id="ARBA00023015"/>
    </source>
</evidence>
<evidence type="ECO:0000259" key="4">
    <source>
        <dbReference type="PROSITE" id="PS50042"/>
    </source>
</evidence>
<sequence>MGNLGNEKIGKLFKDARFKVETFDKGEVIAMQGSPCKHLYILLTGSVRTEMTTETGGLMTIENIEAVRPLASAFLFAEDNTFPVDVTATTQCRILMVPRDEVIRMFQKDGQFLENYIKFNSNKTQFLSNRLKVLNIKTIKGKLAYYIIEGLDQARESLPNTDSYRMDKNQTELAKFFGVTRPALARCISEMEEAGIIELQKKVVKVKNIRALNNLLG</sequence>
<dbReference type="GO" id="GO:0003700">
    <property type="term" value="F:DNA-binding transcription factor activity"/>
    <property type="evidence" value="ECO:0007669"/>
    <property type="project" value="TreeGrafter"/>
</dbReference>
<dbReference type="AlphaFoldDB" id="A0A644V781"/>
<dbReference type="CDD" id="cd00038">
    <property type="entry name" value="CAP_ED"/>
    <property type="match status" value="1"/>
</dbReference>
<dbReference type="PANTHER" id="PTHR24567">
    <property type="entry name" value="CRP FAMILY TRANSCRIPTIONAL REGULATORY PROTEIN"/>
    <property type="match status" value="1"/>
</dbReference>
<feature type="domain" description="HTH crp-type" evidence="5">
    <location>
        <begin position="137"/>
        <end position="210"/>
    </location>
</feature>
<evidence type="ECO:0000313" key="6">
    <source>
        <dbReference type="EMBL" id="MPL87057.1"/>
    </source>
</evidence>
<dbReference type="SMART" id="SM00419">
    <property type="entry name" value="HTH_CRP"/>
    <property type="match status" value="1"/>
</dbReference>
<evidence type="ECO:0000256" key="3">
    <source>
        <dbReference type="ARBA" id="ARBA00023163"/>
    </source>
</evidence>
<dbReference type="InterPro" id="IPR036390">
    <property type="entry name" value="WH_DNA-bd_sf"/>
</dbReference>
<dbReference type="PROSITE" id="PS51063">
    <property type="entry name" value="HTH_CRP_2"/>
    <property type="match status" value="1"/>
</dbReference>
<dbReference type="GO" id="GO:0003677">
    <property type="term" value="F:DNA binding"/>
    <property type="evidence" value="ECO:0007669"/>
    <property type="project" value="UniProtKB-KW"/>
</dbReference>
<dbReference type="SUPFAM" id="SSF51206">
    <property type="entry name" value="cAMP-binding domain-like"/>
    <property type="match status" value="1"/>
</dbReference>
<dbReference type="Gene3D" id="2.60.120.10">
    <property type="entry name" value="Jelly Rolls"/>
    <property type="match status" value="1"/>
</dbReference>
<comment type="caution">
    <text evidence="6">The sequence shown here is derived from an EMBL/GenBank/DDBJ whole genome shotgun (WGS) entry which is preliminary data.</text>
</comment>
<keyword evidence="1" id="KW-0805">Transcription regulation</keyword>
<accession>A0A644V781</accession>
<name>A0A644V781_9ZZZZ</name>
<evidence type="ECO:0000256" key="2">
    <source>
        <dbReference type="ARBA" id="ARBA00023125"/>
    </source>
</evidence>
<protein>
    <submittedName>
        <fullName evidence="6">Uncharacterized protein</fullName>
    </submittedName>
</protein>
<proteinExistence type="predicted"/>
<dbReference type="PROSITE" id="PS50042">
    <property type="entry name" value="CNMP_BINDING_3"/>
    <property type="match status" value="1"/>
</dbReference>
<evidence type="ECO:0000259" key="5">
    <source>
        <dbReference type="PROSITE" id="PS51063"/>
    </source>
</evidence>
<feature type="domain" description="Cyclic nucleotide-binding" evidence="4">
    <location>
        <begin position="1"/>
        <end position="106"/>
    </location>
</feature>
<reference evidence="6" key="1">
    <citation type="submission" date="2019-08" db="EMBL/GenBank/DDBJ databases">
        <authorList>
            <person name="Kucharzyk K."/>
            <person name="Murdoch R.W."/>
            <person name="Higgins S."/>
            <person name="Loffler F."/>
        </authorList>
    </citation>
    <scope>NUCLEOTIDE SEQUENCE</scope>
</reference>